<keyword evidence="3 5" id="KW-0520">NAD</keyword>
<dbReference type="InterPro" id="IPR022928">
    <property type="entry name" value="RNA_2'-PTrans_KptA"/>
</dbReference>
<evidence type="ECO:0000313" key="7">
    <source>
        <dbReference type="EMBL" id="MCU4740783.1"/>
    </source>
</evidence>
<comment type="function">
    <text evidence="4 5">Removes the 2'-phosphate from RNA via an intermediate in which the phosphate is ADP-ribosylated by NAD followed by a presumed transesterification to release the RNA and generate ADP-ribose 1''-2''-cyclic phosphate (APPR&gt;P). May function as an ADP-ribosylase.</text>
</comment>
<dbReference type="Gene3D" id="3.20.170.30">
    <property type="match status" value="1"/>
</dbReference>
<dbReference type="EC" id="2.7.1.-" evidence="5"/>
<dbReference type="HAMAP" id="MF_00299">
    <property type="entry name" value="KptA"/>
    <property type="match status" value="1"/>
</dbReference>
<dbReference type="Pfam" id="PF01885">
    <property type="entry name" value="PTS_2-RNA"/>
    <property type="match status" value="1"/>
</dbReference>
<dbReference type="InterPro" id="IPR002745">
    <property type="entry name" value="Ptrans_KptA/Tpt1"/>
</dbReference>
<evidence type="ECO:0000256" key="6">
    <source>
        <dbReference type="SAM" id="MobiDB-lite"/>
    </source>
</evidence>
<reference evidence="7" key="1">
    <citation type="submission" date="2022-09" db="EMBL/GenBank/DDBJ databases">
        <title>Enrichment on poylsaccharides allowed isolation of novel metabolic and taxonomic groups of Haloarchaea.</title>
        <authorList>
            <person name="Sorokin D.Y."/>
            <person name="Elcheninov A.G."/>
            <person name="Khizhniak T.V."/>
            <person name="Kolganova T.V."/>
            <person name="Kublanov I.V."/>
        </authorList>
    </citation>
    <scope>NUCLEOTIDE SEQUENCE</scope>
    <source>
        <strain evidence="7">AArc-xg1-1</strain>
    </source>
</reference>
<evidence type="ECO:0000313" key="8">
    <source>
        <dbReference type="Proteomes" id="UP001321018"/>
    </source>
</evidence>
<keyword evidence="2 5" id="KW-0808">Transferase</keyword>
<comment type="caution">
    <text evidence="7">The sequence shown here is derived from an EMBL/GenBank/DDBJ whole genome shotgun (WGS) entry which is preliminary data.</text>
</comment>
<dbReference type="PANTHER" id="PTHR12684:SF2">
    <property type="entry name" value="TRNA 2'-PHOSPHOTRANSFERASE 1"/>
    <property type="match status" value="1"/>
</dbReference>
<dbReference type="GO" id="GO:0003950">
    <property type="term" value="F:NAD+ poly-ADP-ribosyltransferase activity"/>
    <property type="evidence" value="ECO:0007669"/>
    <property type="project" value="InterPro"/>
</dbReference>
<dbReference type="Proteomes" id="UP001321018">
    <property type="component" value="Unassembled WGS sequence"/>
</dbReference>
<dbReference type="Gene3D" id="1.10.10.970">
    <property type="entry name" value="RNA 2'-phosphotransferase, Tpt1/KptA family, N-terminal domain"/>
    <property type="match status" value="1"/>
</dbReference>
<name>A0AAP3E0W0_9EURY</name>
<dbReference type="GO" id="GO:0000215">
    <property type="term" value="F:tRNA 2'-phosphotransferase activity"/>
    <property type="evidence" value="ECO:0007669"/>
    <property type="project" value="TreeGrafter"/>
</dbReference>
<dbReference type="RefSeq" id="WP_338002622.1">
    <property type="nucleotide sequence ID" value="NZ_JAOPKA010000002.1"/>
</dbReference>
<dbReference type="InterPro" id="IPR042081">
    <property type="entry name" value="RNA_2'-PTrans_C"/>
</dbReference>
<sequence length="223" mass="24551">MATETIRTCDEHELFSGDRCPACETRGTQLLSGERRRQLSKYMSGALRHFPEDAGLDLDERGWTDYDALVAAVDEKYGWADESHVEGVIATDPKGRFERTDADDDGKNGRVRAAYGHSVGVTLEPSEAPVPDELFHGTAPKDVGSIRNEGLRPMSRQQVHLSADRKTAVSVGRRHADDPIVFAVDAAAMLADGHRIAKRGSQTYTTDRVPPDYLERVSDDPNS</sequence>
<evidence type="ECO:0000256" key="5">
    <source>
        <dbReference type="HAMAP-Rule" id="MF_00299"/>
    </source>
</evidence>
<gene>
    <name evidence="5" type="primary">kptA</name>
    <name evidence="7" type="ORF">OB960_05140</name>
</gene>
<dbReference type="EMBL" id="JAOPKA010000002">
    <property type="protein sequence ID" value="MCU4740783.1"/>
    <property type="molecule type" value="Genomic_DNA"/>
</dbReference>
<dbReference type="InterPro" id="IPR042080">
    <property type="entry name" value="RNA_2'-PTrans_N"/>
</dbReference>
<feature type="region of interest" description="Disordered" evidence="6">
    <location>
        <begin position="198"/>
        <end position="223"/>
    </location>
</feature>
<evidence type="ECO:0000256" key="4">
    <source>
        <dbReference type="ARBA" id="ARBA00025212"/>
    </source>
</evidence>
<feature type="compositionally biased region" description="Basic and acidic residues" evidence="6">
    <location>
        <begin position="209"/>
        <end position="223"/>
    </location>
</feature>
<dbReference type="PANTHER" id="PTHR12684">
    <property type="entry name" value="PUTATIVE PHOSPHOTRANSFERASE"/>
    <property type="match status" value="1"/>
</dbReference>
<accession>A0AAP3E0W0</accession>
<organism evidence="7 8">
    <name type="scientific">Natronoglomus mannanivorans</name>
    <dbReference type="NCBI Taxonomy" id="2979990"/>
    <lineage>
        <taxon>Archaea</taxon>
        <taxon>Methanobacteriati</taxon>
        <taxon>Methanobacteriota</taxon>
        <taxon>Stenosarchaea group</taxon>
        <taxon>Halobacteria</taxon>
        <taxon>Halobacteriales</taxon>
        <taxon>Natrialbaceae</taxon>
        <taxon>Natronoglomus</taxon>
    </lineage>
</organism>
<evidence type="ECO:0000256" key="3">
    <source>
        <dbReference type="ARBA" id="ARBA00023027"/>
    </source>
</evidence>
<protein>
    <recommendedName>
        <fullName evidence="5">Probable RNA 2'-phosphotransferase</fullName>
        <ecNumber evidence="5">2.7.1.-</ecNumber>
    </recommendedName>
</protein>
<comment type="similarity">
    <text evidence="1 5">Belongs to the KptA/TPT1 family.</text>
</comment>
<dbReference type="GO" id="GO:0006388">
    <property type="term" value="P:tRNA splicing, via endonucleolytic cleavage and ligation"/>
    <property type="evidence" value="ECO:0007669"/>
    <property type="project" value="UniProtKB-UniRule"/>
</dbReference>
<proteinExistence type="inferred from homology"/>
<evidence type="ECO:0000256" key="1">
    <source>
        <dbReference type="ARBA" id="ARBA00009836"/>
    </source>
</evidence>
<dbReference type="SUPFAM" id="SSF56399">
    <property type="entry name" value="ADP-ribosylation"/>
    <property type="match status" value="1"/>
</dbReference>
<dbReference type="AlphaFoldDB" id="A0AAP3E0W0"/>
<evidence type="ECO:0000256" key="2">
    <source>
        <dbReference type="ARBA" id="ARBA00022679"/>
    </source>
</evidence>